<accession>A0ABN2VNF5</accession>
<dbReference type="Proteomes" id="UP001500751">
    <property type="component" value="Unassembled WGS sequence"/>
</dbReference>
<reference evidence="2 3" key="1">
    <citation type="journal article" date="2019" name="Int. J. Syst. Evol. Microbiol.">
        <title>The Global Catalogue of Microorganisms (GCM) 10K type strain sequencing project: providing services to taxonomists for standard genome sequencing and annotation.</title>
        <authorList>
            <consortium name="The Broad Institute Genomics Platform"/>
            <consortium name="The Broad Institute Genome Sequencing Center for Infectious Disease"/>
            <person name="Wu L."/>
            <person name="Ma J."/>
        </authorList>
    </citation>
    <scope>NUCLEOTIDE SEQUENCE [LARGE SCALE GENOMIC DNA]</scope>
    <source>
        <strain evidence="2 3">JCM 16014</strain>
    </source>
</reference>
<keyword evidence="1" id="KW-0732">Signal</keyword>
<sequence>MLKLHSPLSGRIRRAAVATAVATAAATLALLGTAAPAGAVGHVSHTHVSHTVDITAVEPLAYTVDTHGTLEAGYVHVAFRNQGHVAHQAQLFRLNDGVTYAQWLADLHGPNPNAAFFTDAAPTGGATPVVPGARQDVWGVLSGGTYVVACFVPGPGGVPHVLLGMYQPFEVVGSVPAWAQQLAPAFGRPAWASIQAHDLTYTMPPSLVRGALIRFDDTDSADVHELNLGKLLPGKTVDDAKGWFAASANNPLVDPGPPPFTFEGGYGAVVPGQGGWFRVEADPGRYIAFCLVPDDETGKSHASMGMVTGFTVLAD</sequence>
<proteinExistence type="predicted"/>
<evidence type="ECO:0000313" key="2">
    <source>
        <dbReference type="EMBL" id="GAA2066604.1"/>
    </source>
</evidence>
<comment type="caution">
    <text evidence="2">The sequence shown here is derived from an EMBL/GenBank/DDBJ whole genome shotgun (WGS) entry which is preliminary data.</text>
</comment>
<organism evidence="2 3">
    <name type="scientific">Catenulispora yoronensis</name>
    <dbReference type="NCBI Taxonomy" id="450799"/>
    <lineage>
        <taxon>Bacteria</taxon>
        <taxon>Bacillati</taxon>
        <taxon>Actinomycetota</taxon>
        <taxon>Actinomycetes</taxon>
        <taxon>Catenulisporales</taxon>
        <taxon>Catenulisporaceae</taxon>
        <taxon>Catenulispora</taxon>
    </lineage>
</organism>
<evidence type="ECO:0000313" key="3">
    <source>
        <dbReference type="Proteomes" id="UP001500751"/>
    </source>
</evidence>
<evidence type="ECO:0000256" key="1">
    <source>
        <dbReference type="SAM" id="SignalP"/>
    </source>
</evidence>
<feature type="chain" id="PRO_5046373249" evidence="1">
    <location>
        <begin position="40"/>
        <end position="315"/>
    </location>
</feature>
<feature type="signal peptide" evidence="1">
    <location>
        <begin position="1"/>
        <end position="39"/>
    </location>
</feature>
<protein>
    <submittedName>
        <fullName evidence="2">Uncharacterized protein</fullName>
    </submittedName>
</protein>
<gene>
    <name evidence="2" type="ORF">GCM10009839_92990</name>
</gene>
<keyword evidence="3" id="KW-1185">Reference proteome</keyword>
<dbReference type="RefSeq" id="WP_344672191.1">
    <property type="nucleotide sequence ID" value="NZ_BAAAQN010000113.1"/>
</dbReference>
<dbReference type="EMBL" id="BAAAQN010000113">
    <property type="protein sequence ID" value="GAA2066604.1"/>
    <property type="molecule type" value="Genomic_DNA"/>
</dbReference>
<name>A0ABN2VNF5_9ACTN</name>